<sequence length="248" mass="28988">MGKIKLKDIATIPPKSLKKEKIKAELKNITKEISDLQNLLYASSQYSLLIILQGMDASGKDGTIKNVFSDVNPQGVEVHSFKVPTELELSHDFLWRIHLQAPSKGIIKIFNRSQYEDILVTRVHNNIDFPTVRKRIEAINNFEKLLQDNKTIILKFYLHISHEEQLARLNERLNNPEKKWKYNGGDFKESVYWDEYRKVYEDAINNCNNPEWTIVPADKNWYKEYIVAKKVRDALKALDLQYPSIKNI</sequence>
<dbReference type="Proteomes" id="UP000249645">
    <property type="component" value="Unassembled WGS sequence"/>
</dbReference>
<dbReference type="GO" id="GO:0006797">
    <property type="term" value="P:polyphosphate metabolic process"/>
    <property type="evidence" value="ECO:0007669"/>
    <property type="project" value="InterPro"/>
</dbReference>
<keyword evidence="3 5" id="KW-0418">Kinase</keyword>
<dbReference type="PANTHER" id="PTHR34383:SF3">
    <property type="entry name" value="POLYPHOSPHATE:AMP PHOSPHOTRANSFERASE"/>
    <property type="match status" value="1"/>
</dbReference>
<evidence type="ECO:0000259" key="4">
    <source>
        <dbReference type="Pfam" id="PF03976"/>
    </source>
</evidence>
<reference evidence="5 6" key="1">
    <citation type="submission" date="2017-11" db="EMBL/GenBank/DDBJ databases">
        <title>Infants hospitalized years apart are colonized by the same room-sourced microbial strains.</title>
        <authorList>
            <person name="Brooks B."/>
            <person name="Olm M.R."/>
            <person name="Firek B.A."/>
            <person name="Baker R."/>
            <person name="Thomas B.C."/>
            <person name="Morowitz M.J."/>
            <person name="Banfield J.F."/>
        </authorList>
    </citation>
    <scope>NUCLEOTIDE SEQUENCE [LARGE SCALE GENOMIC DNA]</scope>
    <source>
        <strain evidence="5">S2_009_000_R2_76</strain>
    </source>
</reference>
<dbReference type="InterPro" id="IPR022488">
    <property type="entry name" value="PPK2-related"/>
</dbReference>
<gene>
    <name evidence="5" type="ORF">DI598_03585</name>
</gene>
<comment type="similarity">
    <text evidence="1">Belongs to the polyphosphate kinase 2 (PPK2) family. Class I subfamily.</text>
</comment>
<evidence type="ECO:0000256" key="3">
    <source>
        <dbReference type="ARBA" id="ARBA00022777"/>
    </source>
</evidence>
<dbReference type="InterPro" id="IPR027417">
    <property type="entry name" value="P-loop_NTPase"/>
</dbReference>
<dbReference type="NCBIfam" id="TIGR03709">
    <property type="entry name" value="PPK2_rel_1"/>
    <property type="match status" value="1"/>
</dbReference>
<organism evidence="5 6">
    <name type="scientific">Pseudopedobacter saltans</name>
    <dbReference type="NCBI Taxonomy" id="151895"/>
    <lineage>
        <taxon>Bacteria</taxon>
        <taxon>Pseudomonadati</taxon>
        <taxon>Bacteroidota</taxon>
        <taxon>Sphingobacteriia</taxon>
        <taxon>Sphingobacteriales</taxon>
        <taxon>Sphingobacteriaceae</taxon>
        <taxon>Pseudopedobacter</taxon>
    </lineage>
</organism>
<accession>A0A2W5GZR1</accession>
<evidence type="ECO:0000313" key="5">
    <source>
        <dbReference type="EMBL" id="PZP51306.1"/>
    </source>
</evidence>
<dbReference type="GO" id="GO:0008976">
    <property type="term" value="F:polyphosphate kinase activity"/>
    <property type="evidence" value="ECO:0007669"/>
    <property type="project" value="InterPro"/>
</dbReference>
<proteinExistence type="inferred from homology"/>
<dbReference type="AlphaFoldDB" id="A0A2W5GZR1"/>
<dbReference type="SUPFAM" id="SSF52540">
    <property type="entry name" value="P-loop containing nucleoside triphosphate hydrolases"/>
    <property type="match status" value="1"/>
</dbReference>
<dbReference type="InterPro" id="IPR016898">
    <property type="entry name" value="Polyphosphate_phosphotransfera"/>
</dbReference>
<dbReference type="PIRSF" id="PIRSF028756">
    <property type="entry name" value="PPK2_prd"/>
    <property type="match status" value="1"/>
</dbReference>
<keyword evidence="2" id="KW-0808">Transferase</keyword>
<dbReference type="Gene3D" id="3.40.50.300">
    <property type="entry name" value="P-loop containing nucleotide triphosphate hydrolases"/>
    <property type="match status" value="1"/>
</dbReference>
<feature type="domain" description="Polyphosphate kinase-2-related" evidence="4">
    <location>
        <begin position="17"/>
        <end position="238"/>
    </location>
</feature>
<comment type="caution">
    <text evidence="5">The sequence shown here is derived from an EMBL/GenBank/DDBJ whole genome shotgun (WGS) entry which is preliminary data.</text>
</comment>
<evidence type="ECO:0000313" key="6">
    <source>
        <dbReference type="Proteomes" id="UP000249645"/>
    </source>
</evidence>
<name>A0A2W5GZR1_9SPHI</name>
<dbReference type="PANTHER" id="PTHR34383">
    <property type="entry name" value="POLYPHOSPHATE:AMP PHOSPHOTRANSFERASE-RELATED"/>
    <property type="match status" value="1"/>
</dbReference>
<dbReference type="Pfam" id="PF03976">
    <property type="entry name" value="PPK2"/>
    <property type="match status" value="1"/>
</dbReference>
<evidence type="ECO:0000256" key="2">
    <source>
        <dbReference type="ARBA" id="ARBA00022679"/>
    </source>
</evidence>
<evidence type="ECO:0000256" key="1">
    <source>
        <dbReference type="ARBA" id="ARBA00009924"/>
    </source>
</evidence>
<dbReference type="EMBL" id="QFOI01000035">
    <property type="protein sequence ID" value="PZP51306.1"/>
    <property type="molecule type" value="Genomic_DNA"/>
</dbReference>
<dbReference type="InterPro" id="IPR022300">
    <property type="entry name" value="PPK2-rel_1"/>
</dbReference>
<protein>
    <submittedName>
        <fullName evidence="5">Polyphosphate kinase</fullName>
    </submittedName>
</protein>